<evidence type="ECO:0000256" key="6">
    <source>
        <dbReference type="ARBA" id="ARBA00022679"/>
    </source>
</evidence>
<organism evidence="18 19">
    <name type="scientific">Acidovorax lacteus</name>
    <dbReference type="NCBI Taxonomy" id="1924988"/>
    <lineage>
        <taxon>Bacteria</taxon>
        <taxon>Pseudomonadati</taxon>
        <taxon>Pseudomonadota</taxon>
        <taxon>Betaproteobacteria</taxon>
        <taxon>Burkholderiales</taxon>
        <taxon>Comamonadaceae</taxon>
        <taxon>Acidovorax</taxon>
    </lineage>
</organism>
<evidence type="ECO:0000256" key="12">
    <source>
        <dbReference type="ARBA" id="ARBA00023012"/>
    </source>
</evidence>
<feature type="transmembrane region" description="Helical" evidence="15">
    <location>
        <begin position="12"/>
        <end position="32"/>
    </location>
</feature>
<dbReference type="EMBL" id="BAABEX010000007">
    <property type="protein sequence ID" value="GAA4422055.1"/>
    <property type="molecule type" value="Genomic_DNA"/>
</dbReference>
<dbReference type="PANTHER" id="PTHR24421:SF10">
    <property type="entry name" value="NITRATE_NITRITE SENSOR PROTEIN NARQ"/>
    <property type="match status" value="1"/>
</dbReference>
<dbReference type="SUPFAM" id="SSF158472">
    <property type="entry name" value="HAMP domain-like"/>
    <property type="match status" value="1"/>
</dbReference>
<dbReference type="PROSITE" id="PS50885">
    <property type="entry name" value="HAMP"/>
    <property type="match status" value="1"/>
</dbReference>
<comment type="caution">
    <text evidence="18">The sequence shown here is derived from an EMBL/GenBank/DDBJ whole genome shotgun (WGS) entry which is preliminary data.</text>
</comment>
<evidence type="ECO:0000256" key="13">
    <source>
        <dbReference type="ARBA" id="ARBA00023136"/>
    </source>
</evidence>
<dbReference type="Gene3D" id="3.30.450.40">
    <property type="match status" value="1"/>
</dbReference>
<feature type="domain" description="Histidine kinase" evidence="16">
    <location>
        <begin position="426"/>
        <end position="621"/>
    </location>
</feature>
<dbReference type="SMART" id="SM00304">
    <property type="entry name" value="HAMP"/>
    <property type="match status" value="2"/>
</dbReference>
<dbReference type="Gene3D" id="1.20.5.1930">
    <property type="match status" value="1"/>
</dbReference>
<dbReference type="PROSITE" id="PS50109">
    <property type="entry name" value="HIS_KIN"/>
    <property type="match status" value="1"/>
</dbReference>
<keyword evidence="7 15" id="KW-0812">Transmembrane</keyword>
<feature type="domain" description="HAMP" evidence="17">
    <location>
        <begin position="183"/>
        <end position="235"/>
    </location>
</feature>
<evidence type="ECO:0000256" key="1">
    <source>
        <dbReference type="ARBA" id="ARBA00000085"/>
    </source>
</evidence>
<dbReference type="InterPro" id="IPR016380">
    <property type="entry name" value="Sig_transdc_His_kin_NarX/NarQ"/>
</dbReference>
<reference evidence="19" key="1">
    <citation type="journal article" date="2019" name="Int. J. Syst. Evol. Microbiol.">
        <title>The Global Catalogue of Microorganisms (GCM) 10K type strain sequencing project: providing services to taxonomists for standard genome sequencing and annotation.</title>
        <authorList>
            <consortium name="The Broad Institute Genomics Platform"/>
            <consortium name="The Broad Institute Genome Sequencing Center for Infectious Disease"/>
            <person name="Wu L."/>
            <person name="Ma J."/>
        </authorList>
    </citation>
    <scope>NUCLEOTIDE SEQUENCE [LARGE SCALE GENOMIC DNA]</scope>
    <source>
        <strain evidence="19">JCM 31890</strain>
    </source>
</reference>
<keyword evidence="4 14" id="KW-0997">Cell inner membrane</keyword>
<dbReference type="InterPro" id="IPR011712">
    <property type="entry name" value="Sig_transdc_His_kin_sub3_dim/P"/>
</dbReference>
<dbReference type="Pfam" id="PF13675">
    <property type="entry name" value="PilJ"/>
    <property type="match status" value="1"/>
</dbReference>
<dbReference type="InterPro" id="IPR005467">
    <property type="entry name" value="His_kinase_dom"/>
</dbReference>
<evidence type="ECO:0000256" key="2">
    <source>
        <dbReference type="ARBA" id="ARBA00004429"/>
    </source>
</evidence>
<dbReference type="EC" id="2.7.13.3" evidence="14"/>
<dbReference type="Pfam" id="PF13185">
    <property type="entry name" value="GAF_2"/>
    <property type="match status" value="1"/>
</dbReference>
<keyword evidence="19" id="KW-1185">Reference proteome</keyword>
<evidence type="ECO:0000256" key="8">
    <source>
        <dbReference type="ARBA" id="ARBA00022741"/>
    </source>
</evidence>
<evidence type="ECO:0000313" key="18">
    <source>
        <dbReference type="EMBL" id="GAA4422055.1"/>
    </source>
</evidence>
<evidence type="ECO:0000259" key="16">
    <source>
        <dbReference type="PROSITE" id="PS50109"/>
    </source>
</evidence>
<evidence type="ECO:0000256" key="11">
    <source>
        <dbReference type="ARBA" id="ARBA00022989"/>
    </source>
</evidence>
<dbReference type="InterPro" id="IPR036890">
    <property type="entry name" value="HATPase_C_sf"/>
</dbReference>
<name>A0ABP8L4F9_9BURK</name>
<dbReference type="InterPro" id="IPR050482">
    <property type="entry name" value="Sensor_HK_TwoCompSys"/>
</dbReference>
<feature type="transmembrane region" description="Helical" evidence="15">
    <location>
        <begin position="161"/>
        <end position="186"/>
    </location>
</feature>
<keyword evidence="8 14" id="KW-0547">Nucleotide-binding</keyword>
<keyword evidence="13 14" id="KW-0472">Membrane</keyword>
<evidence type="ECO:0000256" key="7">
    <source>
        <dbReference type="ARBA" id="ARBA00022692"/>
    </source>
</evidence>
<evidence type="ECO:0000256" key="9">
    <source>
        <dbReference type="ARBA" id="ARBA00022777"/>
    </source>
</evidence>
<evidence type="ECO:0000313" key="19">
    <source>
        <dbReference type="Proteomes" id="UP001501788"/>
    </source>
</evidence>
<keyword evidence="3 14" id="KW-1003">Cell membrane</keyword>
<evidence type="ECO:0000256" key="3">
    <source>
        <dbReference type="ARBA" id="ARBA00022475"/>
    </source>
</evidence>
<protein>
    <recommendedName>
        <fullName evidence="14">Sensor protein</fullName>
        <ecNumber evidence="14">2.7.13.3</ecNumber>
    </recommendedName>
</protein>
<dbReference type="InterPro" id="IPR003018">
    <property type="entry name" value="GAF"/>
</dbReference>
<dbReference type="InterPro" id="IPR003660">
    <property type="entry name" value="HAMP_dom"/>
</dbReference>
<dbReference type="Pfam" id="PF07730">
    <property type="entry name" value="HisKA_3"/>
    <property type="match status" value="1"/>
</dbReference>
<evidence type="ECO:0000256" key="5">
    <source>
        <dbReference type="ARBA" id="ARBA00022553"/>
    </source>
</evidence>
<comment type="subcellular location">
    <subcellularLocation>
        <location evidence="2">Cell inner membrane</location>
        <topology evidence="2">Multi-pass membrane protein</topology>
    </subcellularLocation>
</comment>
<dbReference type="SMART" id="SM00387">
    <property type="entry name" value="HATPase_c"/>
    <property type="match status" value="1"/>
</dbReference>
<evidence type="ECO:0000259" key="17">
    <source>
        <dbReference type="PROSITE" id="PS50885"/>
    </source>
</evidence>
<dbReference type="SMART" id="SM00065">
    <property type="entry name" value="GAF"/>
    <property type="match status" value="1"/>
</dbReference>
<evidence type="ECO:0000256" key="4">
    <source>
        <dbReference type="ARBA" id="ARBA00022519"/>
    </source>
</evidence>
<gene>
    <name evidence="18" type="ORF">GCM10023090_12420</name>
</gene>
<dbReference type="Pfam" id="PF00672">
    <property type="entry name" value="HAMP"/>
    <property type="match status" value="1"/>
</dbReference>
<keyword evidence="10 14" id="KW-0067">ATP-binding</keyword>
<sequence>MKHHRRLSARFFGFGLGMLLLALCSIGLTMWVTRQLDGAAAAVNEAGRMRMQSWRLVSLVQAQRNASDVEQRVAELDATMQLLKAGDPQRPLFVPWNVETRARFADLQNAWQALRPAWSQPSGTPYAQDLSDQVEVFVQGVDELVHAIEATLARLTAILNLFQFMMMALAVAAAVVMLYIGYLFVIQPLKRLQAGMRQVEEGDFSARVVAESPDEFGELAAGFNHMAATLHTLYHGLERKVDEKTRDLAAERTRLAALYEVSNFLVEAHTLDELAQGFAQKVRRVSGADAVAVRWSDEASQRYLMLASDCLPQEIVQEERCIEAGLCACGQPQQTARTRMIPIASADDQRHGACARAGYGALVSVPIRLQHRILGEVDLFYRQPVALTTEDRDLYDALTGHLANAVENLRTEALVREAAVSEERALLARELHDSIAQSLSFLRIQVTLLRQALPRPQPVQVQRILDEIDVGVKESTNDVRELLVHFRTRTNSDDIEQALRTTLQKFEHQSGVKTQLDMQGHGVSLPSDVQLQVLHVLQEALSNVRKHARASQVHLGVQRGPEWIFTVRDDGCGFAPAPQRADDTHVGLHIMQERAQRIGAHLQVQSVPGSGTEVRIALPVT</sequence>
<comment type="catalytic activity">
    <reaction evidence="1 14">
        <text>ATP + protein L-histidine = ADP + protein N-phospho-L-histidine.</text>
        <dbReference type="EC" id="2.7.13.3"/>
    </reaction>
</comment>
<dbReference type="PIRSF" id="PIRSF003167">
    <property type="entry name" value="STHK_NarX/NarQ"/>
    <property type="match status" value="1"/>
</dbReference>
<dbReference type="RefSeq" id="WP_345062258.1">
    <property type="nucleotide sequence ID" value="NZ_BAABEX010000007.1"/>
</dbReference>
<dbReference type="Proteomes" id="UP001501788">
    <property type="component" value="Unassembled WGS sequence"/>
</dbReference>
<keyword evidence="6 14" id="KW-0808">Transferase</keyword>
<keyword evidence="9 14" id="KW-0418">Kinase</keyword>
<dbReference type="InterPro" id="IPR003594">
    <property type="entry name" value="HATPase_dom"/>
</dbReference>
<keyword evidence="11 15" id="KW-1133">Transmembrane helix</keyword>
<keyword evidence="12 14" id="KW-0902">Two-component regulatory system</keyword>
<dbReference type="CDD" id="cd06225">
    <property type="entry name" value="HAMP"/>
    <property type="match status" value="1"/>
</dbReference>
<dbReference type="Gene3D" id="3.30.565.10">
    <property type="entry name" value="Histidine kinase-like ATPase, C-terminal domain"/>
    <property type="match status" value="1"/>
</dbReference>
<dbReference type="InterPro" id="IPR029095">
    <property type="entry name" value="NarX-like_N"/>
</dbReference>
<evidence type="ECO:0000256" key="10">
    <source>
        <dbReference type="ARBA" id="ARBA00022840"/>
    </source>
</evidence>
<dbReference type="PANTHER" id="PTHR24421">
    <property type="entry name" value="NITRATE/NITRITE SENSOR PROTEIN NARX-RELATED"/>
    <property type="match status" value="1"/>
</dbReference>
<dbReference type="Gene3D" id="1.20.120.960">
    <property type="entry name" value="Histidine kinase NarX, sensor domain"/>
    <property type="match status" value="1"/>
</dbReference>
<proteinExistence type="predicted"/>
<evidence type="ECO:0000256" key="15">
    <source>
        <dbReference type="SAM" id="Phobius"/>
    </source>
</evidence>
<dbReference type="InterPro" id="IPR029016">
    <property type="entry name" value="GAF-like_dom_sf"/>
</dbReference>
<dbReference type="SUPFAM" id="SSF55874">
    <property type="entry name" value="ATPase domain of HSP90 chaperone/DNA topoisomerase II/histidine kinase"/>
    <property type="match status" value="1"/>
</dbReference>
<dbReference type="SUPFAM" id="SSF55781">
    <property type="entry name" value="GAF domain-like"/>
    <property type="match status" value="1"/>
</dbReference>
<keyword evidence="5" id="KW-0597">Phosphoprotein</keyword>
<evidence type="ECO:0000256" key="14">
    <source>
        <dbReference type="PIRNR" id="PIRNR003167"/>
    </source>
</evidence>
<dbReference type="Pfam" id="PF02518">
    <property type="entry name" value="HATPase_c"/>
    <property type="match status" value="1"/>
</dbReference>
<dbReference type="InterPro" id="IPR042295">
    <property type="entry name" value="NarX-like_N_sf"/>
</dbReference>
<accession>A0ABP8L4F9</accession>
<dbReference type="CDD" id="cd16917">
    <property type="entry name" value="HATPase_UhpB-NarQ-NarX-like"/>
    <property type="match status" value="1"/>
</dbReference>
<dbReference type="Gene3D" id="1.10.8.500">
    <property type="entry name" value="HAMP domain in histidine kinase"/>
    <property type="match status" value="1"/>
</dbReference>